<dbReference type="EMBL" id="BK015344">
    <property type="protein sequence ID" value="DAE02316.1"/>
    <property type="molecule type" value="Genomic_DNA"/>
</dbReference>
<proteinExistence type="predicted"/>
<reference evidence="1" key="1">
    <citation type="journal article" date="2021" name="Proc. Natl. Acad. Sci. U.S.A.">
        <title>A Catalog of Tens of Thousands of Viruses from Human Metagenomes Reveals Hidden Associations with Chronic Diseases.</title>
        <authorList>
            <person name="Tisza M.J."/>
            <person name="Buck C.B."/>
        </authorList>
    </citation>
    <scope>NUCLEOTIDE SEQUENCE</scope>
    <source>
        <strain evidence="1">CttEB8</strain>
    </source>
</reference>
<accession>A0A8S5P7Z0</accession>
<protein>
    <submittedName>
        <fullName evidence="1">Uncharacterized protein</fullName>
    </submittedName>
</protein>
<name>A0A8S5P7Z0_9CAUD</name>
<evidence type="ECO:0000313" key="1">
    <source>
        <dbReference type="EMBL" id="DAE02316.1"/>
    </source>
</evidence>
<organism evidence="1">
    <name type="scientific">Herelleviridae sp. cttEB8</name>
    <dbReference type="NCBI Taxonomy" id="2825832"/>
    <lineage>
        <taxon>Viruses</taxon>
        <taxon>Duplodnaviria</taxon>
        <taxon>Heunggongvirae</taxon>
        <taxon>Uroviricota</taxon>
        <taxon>Caudoviricetes</taxon>
        <taxon>Herelleviridae</taxon>
    </lineage>
</organism>
<sequence length="98" mass="12105">MIQWNNRFPYDRWWRKKHGIAFMSEEHRKCSFVAQRMEFEEDSIYSEIRKKELDKNDDVYTPNIGEWLKREDSGMIEEYDIEAFRREAALMAEMEDKE</sequence>